<accession>A0ABR8DZM2</accession>
<feature type="compositionally biased region" description="Polar residues" evidence="1">
    <location>
        <begin position="59"/>
        <end position="72"/>
    </location>
</feature>
<sequence length="72" mass="7651">MTLALTGSSYGEIGSRKATYNQTGRNKKIPDFTGELIPAVLQVRNGKSPGNPVVEMTTPKGTINLSEGTNKN</sequence>
<dbReference type="EMBL" id="JACJSI010000207">
    <property type="protein sequence ID" value="MBD2534879.1"/>
    <property type="molecule type" value="Genomic_DNA"/>
</dbReference>
<reference evidence="2 3" key="1">
    <citation type="journal article" date="2020" name="ISME J.">
        <title>Comparative genomics reveals insights into cyanobacterial evolution and habitat adaptation.</title>
        <authorList>
            <person name="Chen M.Y."/>
            <person name="Teng W.K."/>
            <person name="Zhao L."/>
            <person name="Hu C.X."/>
            <person name="Zhou Y.K."/>
            <person name="Han B.P."/>
            <person name="Song L.R."/>
            <person name="Shu W.S."/>
        </authorList>
    </citation>
    <scope>NUCLEOTIDE SEQUENCE [LARGE SCALE GENOMIC DNA]</scope>
    <source>
        <strain evidence="2 3">FACHB-838</strain>
    </source>
</reference>
<comment type="caution">
    <text evidence="2">The sequence shown here is derived from an EMBL/GenBank/DDBJ whole genome shotgun (WGS) entry which is preliminary data.</text>
</comment>
<evidence type="ECO:0000313" key="3">
    <source>
        <dbReference type="Proteomes" id="UP000623440"/>
    </source>
</evidence>
<dbReference type="RefSeq" id="WP_190945758.1">
    <property type="nucleotide sequence ID" value="NZ_JACJSI010000207.1"/>
</dbReference>
<proteinExistence type="predicted"/>
<feature type="region of interest" description="Disordered" evidence="1">
    <location>
        <begin position="1"/>
        <end position="29"/>
    </location>
</feature>
<feature type="region of interest" description="Disordered" evidence="1">
    <location>
        <begin position="44"/>
        <end position="72"/>
    </location>
</feature>
<evidence type="ECO:0000313" key="2">
    <source>
        <dbReference type="EMBL" id="MBD2534879.1"/>
    </source>
</evidence>
<gene>
    <name evidence="2" type="ORF">H6G97_37745</name>
</gene>
<dbReference type="Proteomes" id="UP000623440">
    <property type="component" value="Unassembled WGS sequence"/>
</dbReference>
<keyword evidence="3" id="KW-1185">Reference proteome</keyword>
<protein>
    <submittedName>
        <fullName evidence="2">Uncharacterized protein</fullName>
    </submittedName>
</protein>
<name>A0ABR8DZM2_9NOSO</name>
<evidence type="ECO:0000256" key="1">
    <source>
        <dbReference type="SAM" id="MobiDB-lite"/>
    </source>
</evidence>
<organism evidence="2 3">
    <name type="scientific">Nostoc flagelliforme FACHB-838</name>
    <dbReference type="NCBI Taxonomy" id="2692904"/>
    <lineage>
        <taxon>Bacteria</taxon>
        <taxon>Bacillati</taxon>
        <taxon>Cyanobacteriota</taxon>
        <taxon>Cyanophyceae</taxon>
        <taxon>Nostocales</taxon>
        <taxon>Nostocaceae</taxon>
        <taxon>Nostoc</taxon>
    </lineage>
</organism>